<evidence type="ECO:0000256" key="4">
    <source>
        <dbReference type="ARBA" id="ARBA00010214"/>
    </source>
</evidence>
<organism evidence="19 20">
    <name type="scientific">Burkholderia puraquae</name>
    <dbReference type="NCBI Taxonomy" id="1904757"/>
    <lineage>
        <taxon>Bacteria</taxon>
        <taxon>Pseudomonadati</taxon>
        <taxon>Pseudomonadota</taxon>
        <taxon>Betaproteobacteria</taxon>
        <taxon>Burkholderiales</taxon>
        <taxon>Burkholderiaceae</taxon>
        <taxon>Burkholderia</taxon>
        <taxon>Burkholderia cepacia complex</taxon>
    </lineage>
</organism>
<accession>A0A1X1PBN5</accession>
<dbReference type="PANTHER" id="PTHR22749">
    <property type="entry name" value="RIBOFLAVIN KINASE/FMN ADENYLYLTRANSFERASE"/>
    <property type="match status" value="1"/>
</dbReference>
<evidence type="ECO:0000256" key="7">
    <source>
        <dbReference type="ARBA" id="ARBA00018483"/>
    </source>
</evidence>
<dbReference type="Pfam" id="PF06574">
    <property type="entry name" value="FAD_syn"/>
    <property type="match status" value="1"/>
</dbReference>
<comment type="function">
    <text evidence="1">Catalyzes the phosphorylation of riboflavin to FMN followed by the adenylation of FMN to FAD.</text>
</comment>
<dbReference type="EC" id="2.7.1.26" evidence="5"/>
<sequence length="234" mass="25754">MTDASPNGDDGAQALLPQLGFGFGLGAELSLKMVLEQLMKIVDTLPTCPDGPLALTIGNFDGVHLGHQAMIDRLKYQAKSRCLPACVLTFEPHPREYLFPEIAPRRLTTLSEKAALLERYGIDRLYVCRFDNHMANLPAELFVSQVLVKNLGVQWLLVGEDFRFGARRRGDLAMLSKAGLELGFELETQRDVKALGDRISSTAVRTARAQGDLDRMWLLLGRPGLLSDAIACST</sequence>
<evidence type="ECO:0000256" key="15">
    <source>
        <dbReference type="ARBA" id="ARBA00032176"/>
    </source>
</evidence>
<gene>
    <name evidence="19" type="ORF">B7G54_24415</name>
</gene>
<dbReference type="CDD" id="cd02064">
    <property type="entry name" value="FAD_synthetase_N"/>
    <property type="match status" value="1"/>
</dbReference>
<dbReference type="InterPro" id="IPR015864">
    <property type="entry name" value="FAD_synthase"/>
</dbReference>
<keyword evidence="14" id="KW-0067">ATP-binding</keyword>
<dbReference type="GO" id="GO:0009398">
    <property type="term" value="P:FMN biosynthetic process"/>
    <property type="evidence" value="ECO:0007669"/>
    <property type="project" value="TreeGrafter"/>
</dbReference>
<dbReference type="SUPFAM" id="SSF52374">
    <property type="entry name" value="Nucleotidylyl transferase"/>
    <property type="match status" value="1"/>
</dbReference>
<dbReference type="GO" id="GO:0003919">
    <property type="term" value="F:FMN adenylyltransferase activity"/>
    <property type="evidence" value="ECO:0007669"/>
    <property type="project" value="UniProtKB-EC"/>
</dbReference>
<comment type="catalytic activity">
    <reaction evidence="16">
        <text>riboflavin + ATP = FMN + ADP + H(+)</text>
        <dbReference type="Rhea" id="RHEA:14357"/>
        <dbReference type="ChEBI" id="CHEBI:15378"/>
        <dbReference type="ChEBI" id="CHEBI:30616"/>
        <dbReference type="ChEBI" id="CHEBI:57986"/>
        <dbReference type="ChEBI" id="CHEBI:58210"/>
        <dbReference type="ChEBI" id="CHEBI:456216"/>
        <dbReference type="EC" id="2.7.1.26"/>
    </reaction>
</comment>
<dbReference type="GO" id="GO:0009231">
    <property type="term" value="P:riboflavin biosynthetic process"/>
    <property type="evidence" value="ECO:0007669"/>
    <property type="project" value="InterPro"/>
</dbReference>
<evidence type="ECO:0000313" key="20">
    <source>
        <dbReference type="Proteomes" id="UP000193146"/>
    </source>
</evidence>
<dbReference type="AlphaFoldDB" id="A0A1X1PBN5"/>
<comment type="pathway">
    <text evidence="3">Cofactor biosynthesis; FMN biosynthesis; FMN from riboflavin (ATP route): step 1/1.</text>
</comment>
<evidence type="ECO:0000313" key="19">
    <source>
        <dbReference type="EMBL" id="ORT83001.1"/>
    </source>
</evidence>
<feature type="domain" description="FAD synthetase" evidence="18">
    <location>
        <begin position="53"/>
        <end position="203"/>
    </location>
</feature>
<evidence type="ECO:0000256" key="3">
    <source>
        <dbReference type="ARBA" id="ARBA00005201"/>
    </source>
</evidence>
<dbReference type="EMBL" id="NBYX01000014">
    <property type="protein sequence ID" value="ORT83001.1"/>
    <property type="molecule type" value="Genomic_DNA"/>
</dbReference>
<dbReference type="FunFam" id="3.40.50.620:FF:000021">
    <property type="entry name" value="Riboflavin biosynthesis protein"/>
    <property type="match status" value="1"/>
</dbReference>
<keyword evidence="8" id="KW-0285">Flavoprotein</keyword>
<dbReference type="PANTHER" id="PTHR22749:SF6">
    <property type="entry name" value="RIBOFLAVIN KINASE"/>
    <property type="match status" value="1"/>
</dbReference>
<evidence type="ECO:0000256" key="2">
    <source>
        <dbReference type="ARBA" id="ARBA00004726"/>
    </source>
</evidence>
<dbReference type="RefSeq" id="WP_085041412.1">
    <property type="nucleotide sequence ID" value="NZ_CADIKG010000001.1"/>
</dbReference>
<keyword evidence="11" id="KW-0548">Nucleotidyltransferase</keyword>
<reference evidence="19 20" key="1">
    <citation type="submission" date="2017-04" db="EMBL/GenBank/DDBJ databases">
        <title>Burkholderia puraquae sp. nov., a novel Burkholderia cepacia complex species from hospital setting samples.</title>
        <authorList>
            <person name="Martina P."/>
            <person name="Leguizamon M."/>
            <person name="Prieto C."/>
            <person name="Sousa S."/>
            <person name="Montanaro P."/>
            <person name="Draghi W."/>
            <person name="Staembler M."/>
            <person name="Bettiol M."/>
            <person name="Figoli C."/>
            <person name="Palau J."/>
            <person name="Alvarez F."/>
            <person name="Benetti S."/>
            <person name="Anchat E."/>
            <person name="Vescina C."/>
            <person name="Ferreras J."/>
            <person name="Lasch P."/>
            <person name="Lagares A."/>
            <person name="Zorreguieta A."/>
            <person name="Yantorno O."/>
            <person name="Bosch A."/>
        </authorList>
    </citation>
    <scope>NUCLEOTIDE SEQUENCE [LARGE SCALE GENOMIC DNA]</scope>
    <source>
        <strain evidence="19 20">CAMPA 1040</strain>
    </source>
</reference>
<protein>
    <recommendedName>
        <fullName evidence="7">Bifunctional riboflavin kinase/FMN adenylyltransferase</fullName>
        <ecNumber evidence="5">2.7.1.26</ecNumber>
        <ecNumber evidence="6">2.7.7.2</ecNumber>
    </recommendedName>
    <alternativeName>
        <fullName evidence="15">Riboflavin biosynthesis protein RibF</fullName>
    </alternativeName>
</protein>
<proteinExistence type="inferred from homology"/>
<evidence type="ECO:0000256" key="8">
    <source>
        <dbReference type="ARBA" id="ARBA00022630"/>
    </source>
</evidence>
<evidence type="ECO:0000256" key="14">
    <source>
        <dbReference type="ARBA" id="ARBA00022840"/>
    </source>
</evidence>
<name>A0A1X1PBN5_9BURK</name>
<comment type="similarity">
    <text evidence="4">Belongs to the RibF family.</text>
</comment>
<evidence type="ECO:0000256" key="16">
    <source>
        <dbReference type="ARBA" id="ARBA00047880"/>
    </source>
</evidence>
<evidence type="ECO:0000256" key="6">
    <source>
        <dbReference type="ARBA" id="ARBA00012393"/>
    </source>
</evidence>
<dbReference type="Gene3D" id="3.40.50.620">
    <property type="entry name" value="HUPs"/>
    <property type="match status" value="1"/>
</dbReference>
<keyword evidence="20" id="KW-1185">Reference proteome</keyword>
<dbReference type="GO" id="GO:0005524">
    <property type="term" value="F:ATP binding"/>
    <property type="evidence" value="ECO:0007669"/>
    <property type="project" value="UniProtKB-KW"/>
</dbReference>
<dbReference type="GO" id="GO:0006747">
    <property type="term" value="P:FAD biosynthetic process"/>
    <property type="evidence" value="ECO:0007669"/>
    <property type="project" value="UniProtKB-UniPathway"/>
</dbReference>
<evidence type="ECO:0000256" key="13">
    <source>
        <dbReference type="ARBA" id="ARBA00022827"/>
    </source>
</evidence>
<evidence type="ECO:0000256" key="17">
    <source>
        <dbReference type="ARBA" id="ARBA00049494"/>
    </source>
</evidence>
<keyword evidence="13" id="KW-0274">FAD</keyword>
<comment type="caution">
    <text evidence="19">The sequence shown here is derived from an EMBL/GenBank/DDBJ whole genome shotgun (WGS) entry which is preliminary data.</text>
</comment>
<evidence type="ECO:0000256" key="1">
    <source>
        <dbReference type="ARBA" id="ARBA00002121"/>
    </source>
</evidence>
<keyword evidence="9" id="KW-0288">FMN</keyword>
<comment type="pathway">
    <text evidence="2">Cofactor biosynthesis; FAD biosynthesis; FAD from FMN: step 1/1.</text>
</comment>
<dbReference type="GO" id="GO:0008531">
    <property type="term" value="F:riboflavin kinase activity"/>
    <property type="evidence" value="ECO:0007669"/>
    <property type="project" value="UniProtKB-EC"/>
</dbReference>
<dbReference type="InterPro" id="IPR023468">
    <property type="entry name" value="Riboflavin_kinase"/>
</dbReference>
<dbReference type="UniPathway" id="UPA00277">
    <property type="reaction ID" value="UER00407"/>
</dbReference>
<keyword evidence="12" id="KW-0547">Nucleotide-binding</keyword>
<dbReference type="InterPro" id="IPR014729">
    <property type="entry name" value="Rossmann-like_a/b/a_fold"/>
</dbReference>
<evidence type="ECO:0000256" key="9">
    <source>
        <dbReference type="ARBA" id="ARBA00022643"/>
    </source>
</evidence>
<keyword evidence="10" id="KW-0808">Transferase</keyword>
<dbReference type="Proteomes" id="UP000193146">
    <property type="component" value="Unassembled WGS sequence"/>
</dbReference>
<dbReference type="EC" id="2.7.7.2" evidence="6"/>
<evidence type="ECO:0000256" key="10">
    <source>
        <dbReference type="ARBA" id="ARBA00022679"/>
    </source>
</evidence>
<evidence type="ECO:0000256" key="11">
    <source>
        <dbReference type="ARBA" id="ARBA00022695"/>
    </source>
</evidence>
<evidence type="ECO:0000256" key="5">
    <source>
        <dbReference type="ARBA" id="ARBA00012105"/>
    </source>
</evidence>
<evidence type="ECO:0000256" key="12">
    <source>
        <dbReference type="ARBA" id="ARBA00022741"/>
    </source>
</evidence>
<comment type="catalytic activity">
    <reaction evidence="17">
        <text>FMN + ATP + H(+) = FAD + diphosphate</text>
        <dbReference type="Rhea" id="RHEA:17237"/>
        <dbReference type="ChEBI" id="CHEBI:15378"/>
        <dbReference type="ChEBI" id="CHEBI:30616"/>
        <dbReference type="ChEBI" id="CHEBI:33019"/>
        <dbReference type="ChEBI" id="CHEBI:57692"/>
        <dbReference type="ChEBI" id="CHEBI:58210"/>
        <dbReference type="EC" id="2.7.7.2"/>
    </reaction>
</comment>
<evidence type="ECO:0000259" key="18">
    <source>
        <dbReference type="Pfam" id="PF06574"/>
    </source>
</evidence>